<organism evidence="1 2">
    <name type="scientific">Geotrichum galactomycetum</name>
    <dbReference type="NCBI Taxonomy" id="27317"/>
    <lineage>
        <taxon>Eukaryota</taxon>
        <taxon>Fungi</taxon>
        <taxon>Dikarya</taxon>
        <taxon>Ascomycota</taxon>
        <taxon>Saccharomycotina</taxon>
        <taxon>Dipodascomycetes</taxon>
        <taxon>Dipodascales</taxon>
        <taxon>Dipodascaceae</taxon>
        <taxon>Geotrichum</taxon>
    </lineage>
</organism>
<keyword evidence="2" id="KW-1185">Reference proteome</keyword>
<dbReference type="EMBL" id="QVQA01000122">
    <property type="protein sequence ID" value="KAF5095504.1"/>
    <property type="molecule type" value="Genomic_DNA"/>
</dbReference>
<comment type="caution">
    <text evidence="1">The sequence shown here is derived from an EMBL/GenBank/DDBJ whole genome shotgun (WGS) entry which is preliminary data.</text>
</comment>
<protein>
    <submittedName>
        <fullName evidence="1">Uncharacterized protein</fullName>
    </submittedName>
</protein>
<evidence type="ECO:0000313" key="1">
    <source>
        <dbReference type="EMBL" id="KAF5095504.1"/>
    </source>
</evidence>
<name>A0ACB6V299_9ASCO</name>
<gene>
    <name evidence="1" type="ORF">D0Z00_003118</name>
</gene>
<dbReference type="Proteomes" id="UP000744676">
    <property type="component" value="Unassembled WGS sequence"/>
</dbReference>
<proteinExistence type="predicted"/>
<reference evidence="1 2" key="1">
    <citation type="journal article" date="2020" name="Front. Microbiol.">
        <title>Phenotypic and Genetic Characterization of the Cheese Ripening Yeast Geotrichum candidum.</title>
        <authorList>
            <person name="Perkins V."/>
            <person name="Vignola S."/>
            <person name="Lessard M.H."/>
            <person name="Plante P.L."/>
            <person name="Corbeil J."/>
            <person name="Dugat-Bony E."/>
            <person name="Frenette M."/>
            <person name="Labrie S."/>
        </authorList>
    </citation>
    <scope>NUCLEOTIDE SEQUENCE [LARGE SCALE GENOMIC DNA]</scope>
    <source>
        <strain evidence="1 2">LMA-1147</strain>
    </source>
</reference>
<evidence type="ECO:0000313" key="2">
    <source>
        <dbReference type="Proteomes" id="UP000744676"/>
    </source>
</evidence>
<sequence>MTVLTDTRNSSLGSLDEPRAIVQPIAAKAAPNKDVNKVTSPSKNKASFSNNGVVNGKITTSNGTTTTGSNRRRLSESTTTTYRRKSLRRSASAAPGIMNIDRVNGNNLNGGSNNNKNGNGKVSESNSDADSSDSSTKSIKNLPHYRPTHLSAHDSLLSPSPAFNKTDEKHGSLSFSGFRNLAMIVLITVNLRLLIENYINHGILRSFYNLGFANEDLYISALLTASIPVHLLISLLVERFAIFCLHKKRALSGDSPDATKPKLLVIRKKYLWKLFAALHALNAMAALCITSVIVYTRIFNPLLGTLCEVHAIILGLKVVSYALTNRDLRDAYLINDRDGGHQTPTPIPEIYKSLPYPKNLSIGNLIYFWWAPTLVYQPVYPRSPTIRPTFVFQQLVELFGTIMAIWFLSSQYALPILESSLVHLHDDGTWITITERLLKLAIVSIVIWLLGFFAVFQSSLNILAELMRFADREFYLDWWNAGSVGSYWRLWNKPVNNYFVRHLYIPMLKLGFRQNQSSVMVFFVSAVLHEVLVGIPTHNVIGFAFLSMILQIPLVFATAPLEKMKGKSGPVVGNFIFWLSFFLGQPLGVMLYYLAWQLKFSPTASTSTSSIIAEIIS</sequence>
<accession>A0ACB6V299</accession>